<feature type="region of interest" description="Disordered" evidence="1">
    <location>
        <begin position="1"/>
        <end position="22"/>
    </location>
</feature>
<dbReference type="EnsemblMetazoa" id="AATE001680-RA">
    <property type="protein sequence ID" value="AATE001680-PA.1"/>
    <property type="gene ID" value="AATE001680"/>
</dbReference>
<sequence length="354" mass="36961">MSEAKLRDSSGRPNGTHTTPRAVSTGATTLVLVRTFSECKYTDQLLHAAVEHVVTLVPSAQKDATALREGFAINAGVSDRSLTFIFGFFLSGSGGLGSCLIDGFRLDLRTSSTLGGGSFNGFISDGVGSAAVTEAGRSVCSVAVAGGSVLVGIGTTVIVVEAGIFSGTILIAGGGDVGGGGAKAGTRTGTDREDSVEVMMTTGGGGATIGFGTITTVGRFFRTRILMAGFPCLVSTVRFAFDRVTSNEAQESPRLTRLFSTKSPATLVDISLMVTVFSWRSSTLLLLSNLVVLLLSSSSYGNRSLPKIGKAHVRSWMSMPQMRHFLATFSSRLMLSRPLESIFPDPKNTSTSPC</sequence>
<evidence type="ECO:0000256" key="1">
    <source>
        <dbReference type="SAM" id="MobiDB-lite"/>
    </source>
</evidence>
<reference evidence="2" key="1">
    <citation type="submission" date="2022-08" db="UniProtKB">
        <authorList>
            <consortium name="EnsemblMetazoa"/>
        </authorList>
    </citation>
    <scope>IDENTIFICATION</scope>
    <source>
        <strain evidence="2">EBRO</strain>
    </source>
</reference>
<accession>A0A182IM08</accession>
<feature type="compositionally biased region" description="Basic and acidic residues" evidence="1">
    <location>
        <begin position="1"/>
        <end position="10"/>
    </location>
</feature>
<name>A0A182IM08_ANOAO</name>
<dbReference type="AlphaFoldDB" id="A0A182IM08"/>
<evidence type="ECO:0000313" key="2">
    <source>
        <dbReference type="EnsemblMetazoa" id="AATE001680-PA.1"/>
    </source>
</evidence>
<organism evidence="2">
    <name type="scientific">Anopheles atroparvus</name>
    <name type="common">European mosquito</name>
    <dbReference type="NCBI Taxonomy" id="41427"/>
    <lineage>
        <taxon>Eukaryota</taxon>
        <taxon>Metazoa</taxon>
        <taxon>Ecdysozoa</taxon>
        <taxon>Arthropoda</taxon>
        <taxon>Hexapoda</taxon>
        <taxon>Insecta</taxon>
        <taxon>Pterygota</taxon>
        <taxon>Neoptera</taxon>
        <taxon>Endopterygota</taxon>
        <taxon>Diptera</taxon>
        <taxon>Nematocera</taxon>
        <taxon>Culicoidea</taxon>
        <taxon>Culicidae</taxon>
        <taxon>Anophelinae</taxon>
        <taxon>Anopheles</taxon>
    </lineage>
</organism>
<feature type="compositionally biased region" description="Polar residues" evidence="1">
    <location>
        <begin position="11"/>
        <end position="22"/>
    </location>
</feature>
<dbReference type="VEuPathDB" id="VectorBase:AATE001680"/>
<protein>
    <submittedName>
        <fullName evidence="2">Uncharacterized protein</fullName>
    </submittedName>
</protein>
<proteinExistence type="predicted"/>